<keyword evidence="2" id="KW-1185">Reference proteome</keyword>
<evidence type="ECO:0008006" key="3">
    <source>
        <dbReference type="Google" id="ProtNLM"/>
    </source>
</evidence>
<dbReference type="GO" id="GO:0005506">
    <property type="term" value="F:iron ion binding"/>
    <property type="evidence" value="ECO:0007669"/>
    <property type="project" value="InterPro"/>
</dbReference>
<gene>
    <name evidence="1" type="ORF">HG66A1_51000</name>
</gene>
<dbReference type="GO" id="GO:0020037">
    <property type="term" value="F:heme binding"/>
    <property type="evidence" value="ECO:0007669"/>
    <property type="project" value="InterPro"/>
</dbReference>
<name>A0A517PV75_9PLAN</name>
<accession>A0A517PV75</accession>
<evidence type="ECO:0000313" key="1">
    <source>
        <dbReference type="EMBL" id="QDT23283.1"/>
    </source>
</evidence>
<dbReference type="InterPro" id="IPR010980">
    <property type="entry name" value="Cyt_c/b562"/>
</dbReference>
<dbReference type="AlphaFoldDB" id="A0A517PV75"/>
<dbReference type="GO" id="GO:0022900">
    <property type="term" value="P:electron transport chain"/>
    <property type="evidence" value="ECO:0007669"/>
    <property type="project" value="InterPro"/>
</dbReference>
<sequence length="154" mass="16924">MSITQRWLLLATGILLIAGGVFASDELRKSAADPGDQQAALMLAKLASCQKITNGLVTKNFKEIHSGANTLNQICIATDWASHDDAVYAHHRLELRKQAQKLAKMAEEKNLDGASYAYMHSLNTCINCHEYCRDVLSIVDDSEVKLKVVPIPSN</sequence>
<organism evidence="1 2">
    <name type="scientific">Gimesia chilikensis</name>
    <dbReference type="NCBI Taxonomy" id="2605989"/>
    <lineage>
        <taxon>Bacteria</taxon>
        <taxon>Pseudomonadati</taxon>
        <taxon>Planctomycetota</taxon>
        <taxon>Planctomycetia</taxon>
        <taxon>Planctomycetales</taxon>
        <taxon>Planctomycetaceae</taxon>
        <taxon>Gimesia</taxon>
    </lineage>
</organism>
<dbReference type="GO" id="GO:0009055">
    <property type="term" value="F:electron transfer activity"/>
    <property type="evidence" value="ECO:0007669"/>
    <property type="project" value="InterPro"/>
</dbReference>
<dbReference type="SUPFAM" id="SSF47175">
    <property type="entry name" value="Cytochromes"/>
    <property type="match status" value="1"/>
</dbReference>
<dbReference type="Proteomes" id="UP000320421">
    <property type="component" value="Chromosome"/>
</dbReference>
<dbReference type="EMBL" id="CP036266">
    <property type="protein sequence ID" value="QDT23283.1"/>
    <property type="molecule type" value="Genomic_DNA"/>
</dbReference>
<proteinExistence type="predicted"/>
<evidence type="ECO:0000313" key="2">
    <source>
        <dbReference type="Proteomes" id="UP000320421"/>
    </source>
</evidence>
<protein>
    <recommendedName>
        <fullName evidence="3">Cytochrome C</fullName>
    </recommendedName>
</protein>
<dbReference type="RefSeq" id="WP_232106670.1">
    <property type="nucleotide sequence ID" value="NZ_CP036266.1"/>
</dbReference>
<reference evidence="1 2" key="1">
    <citation type="submission" date="2019-02" db="EMBL/GenBank/DDBJ databases">
        <title>Deep-cultivation of Planctomycetes and their phenomic and genomic characterization uncovers novel biology.</title>
        <authorList>
            <person name="Wiegand S."/>
            <person name="Jogler M."/>
            <person name="Boedeker C."/>
            <person name="Pinto D."/>
            <person name="Vollmers J."/>
            <person name="Rivas-Marin E."/>
            <person name="Kohn T."/>
            <person name="Peeters S.H."/>
            <person name="Heuer A."/>
            <person name="Rast P."/>
            <person name="Oberbeckmann S."/>
            <person name="Bunk B."/>
            <person name="Jeske O."/>
            <person name="Meyerdierks A."/>
            <person name="Storesund J.E."/>
            <person name="Kallscheuer N."/>
            <person name="Luecker S."/>
            <person name="Lage O.M."/>
            <person name="Pohl T."/>
            <person name="Merkel B.J."/>
            <person name="Hornburger P."/>
            <person name="Mueller R.-W."/>
            <person name="Bruemmer F."/>
            <person name="Labrenz M."/>
            <person name="Spormann A.M."/>
            <person name="Op den Camp H."/>
            <person name="Overmann J."/>
            <person name="Amann R."/>
            <person name="Jetten M.S.M."/>
            <person name="Mascher T."/>
            <person name="Medema M.H."/>
            <person name="Devos D.P."/>
            <person name="Kaster A.-K."/>
            <person name="Ovreas L."/>
            <person name="Rohde M."/>
            <person name="Galperin M.Y."/>
            <person name="Jogler C."/>
        </authorList>
    </citation>
    <scope>NUCLEOTIDE SEQUENCE [LARGE SCALE GENOMIC DNA]</scope>
    <source>
        <strain evidence="1 2">HG66A1</strain>
    </source>
</reference>